<dbReference type="PROSITE" id="PS50931">
    <property type="entry name" value="HTH_LYSR"/>
    <property type="match status" value="1"/>
</dbReference>
<evidence type="ECO:0000256" key="3">
    <source>
        <dbReference type="ARBA" id="ARBA00023125"/>
    </source>
</evidence>
<keyword evidence="7" id="KW-1185">Reference proteome</keyword>
<name>A0ABT5KUP6_9BURK</name>
<evidence type="ECO:0000313" key="7">
    <source>
        <dbReference type="Proteomes" id="UP001219862"/>
    </source>
</evidence>
<dbReference type="SUPFAM" id="SSF46785">
    <property type="entry name" value="Winged helix' DNA-binding domain"/>
    <property type="match status" value="1"/>
</dbReference>
<dbReference type="InterPro" id="IPR005119">
    <property type="entry name" value="LysR_subst-bd"/>
</dbReference>
<dbReference type="Gene3D" id="1.10.10.10">
    <property type="entry name" value="Winged helix-like DNA-binding domain superfamily/Winged helix DNA-binding domain"/>
    <property type="match status" value="1"/>
</dbReference>
<reference evidence="6 7" key="1">
    <citation type="submission" date="2022-10" db="EMBL/GenBank/DDBJ databases">
        <title>paucibacter sp. hw8 Genome sequencing.</title>
        <authorList>
            <person name="Park S."/>
        </authorList>
    </citation>
    <scope>NUCLEOTIDE SEQUENCE [LARGE SCALE GENOMIC DNA]</scope>
    <source>
        <strain evidence="7">hw8</strain>
    </source>
</reference>
<accession>A0ABT5KUP6</accession>
<evidence type="ECO:0000256" key="4">
    <source>
        <dbReference type="ARBA" id="ARBA00023163"/>
    </source>
</evidence>
<dbReference type="RefSeq" id="WP_273597764.1">
    <property type="nucleotide sequence ID" value="NZ_JAQQXS010000014.1"/>
</dbReference>
<dbReference type="Pfam" id="PF03466">
    <property type="entry name" value="LysR_substrate"/>
    <property type="match status" value="1"/>
</dbReference>
<protein>
    <submittedName>
        <fullName evidence="6">LysR substrate-binding domain-containing protein</fullName>
    </submittedName>
</protein>
<dbReference type="EMBL" id="JAQQXS010000014">
    <property type="protein sequence ID" value="MDC8786644.1"/>
    <property type="molecule type" value="Genomic_DNA"/>
</dbReference>
<proteinExistence type="inferred from homology"/>
<keyword evidence="4" id="KW-0804">Transcription</keyword>
<dbReference type="InterPro" id="IPR000847">
    <property type="entry name" value="LysR_HTH_N"/>
</dbReference>
<organism evidence="6 7">
    <name type="scientific">Roseateles koreensis</name>
    <dbReference type="NCBI Taxonomy" id="2987526"/>
    <lineage>
        <taxon>Bacteria</taxon>
        <taxon>Pseudomonadati</taxon>
        <taxon>Pseudomonadota</taxon>
        <taxon>Betaproteobacteria</taxon>
        <taxon>Burkholderiales</taxon>
        <taxon>Sphaerotilaceae</taxon>
        <taxon>Roseateles</taxon>
    </lineage>
</organism>
<gene>
    <name evidence="6" type="ORF">PRZ01_15750</name>
</gene>
<dbReference type="Proteomes" id="UP001219862">
    <property type="component" value="Unassembled WGS sequence"/>
</dbReference>
<evidence type="ECO:0000256" key="1">
    <source>
        <dbReference type="ARBA" id="ARBA00009437"/>
    </source>
</evidence>
<keyword evidence="2" id="KW-0805">Transcription regulation</keyword>
<dbReference type="InterPro" id="IPR050950">
    <property type="entry name" value="HTH-type_LysR_regulators"/>
</dbReference>
<comment type="similarity">
    <text evidence="1">Belongs to the LysR transcriptional regulatory family.</text>
</comment>
<dbReference type="InterPro" id="IPR036388">
    <property type="entry name" value="WH-like_DNA-bd_sf"/>
</dbReference>
<sequence>MTKDQDSPAHHRRLRGDHLRIRHLRLLEFIGRGGSLSTAATHLNLSQPAVTKMLQELEAASSTTLVVRGARGAALTPAGQLALDRMRVALAHFDAALSPQAANTLPLLRVGMFPLFGLDLIPLVVDALERRGSHLRLQLREDAIGGLLQQLGSGQIDCALGGVDNTSSQLQNASKLTIKPMYAEELVVACGTTHPIAGKVEISPAELMDLKWVLMPKGSYSRVVFTDIFDRTGLIAPEPLVESASMHTNLNIVRQTNFCTLISSSAANFYARHGLVSCLRVGGFTGRGKLALISNETTQKYPPFLEFEAALLEVIHNQTKA</sequence>
<dbReference type="InterPro" id="IPR036390">
    <property type="entry name" value="WH_DNA-bd_sf"/>
</dbReference>
<dbReference type="PANTHER" id="PTHR30419:SF8">
    <property type="entry name" value="NITROGEN ASSIMILATION TRANSCRIPTIONAL ACTIVATOR-RELATED"/>
    <property type="match status" value="1"/>
</dbReference>
<dbReference type="SUPFAM" id="SSF53850">
    <property type="entry name" value="Periplasmic binding protein-like II"/>
    <property type="match status" value="1"/>
</dbReference>
<evidence type="ECO:0000313" key="6">
    <source>
        <dbReference type="EMBL" id="MDC8786644.1"/>
    </source>
</evidence>
<evidence type="ECO:0000259" key="5">
    <source>
        <dbReference type="PROSITE" id="PS50931"/>
    </source>
</evidence>
<comment type="caution">
    <text evidence="6">The sequence shown here is derived from an EMBL/GenBank/DDBJ whole genome shotgun (WGS) entry which is preliminary data.</text>
</comment>
<dbReference type="Pfam" id="PF00126">
    <property type="entry name" value="HTH_1"/>
    <property type="match status" value="1"/>
</dbReference>
<dbReference type="Gene3D" id="3.40.190.290">
    <property type="match status" value="1"/>
</dbReference>
<evidence type="ECO:0000256" key="2">
    <source>
        <dbReference type="ARBA" id="ARBA00023015"/>
    </source>
</evidence>
<feature type="domain" description="HTH lysR-type" evidence="5">
    <location>
        <begin position="19"/>
        <end position="76"/>
    </location>
</feature>
<keyword evidence="3" id="KW-0238">DNA-binding</keyword>
<dbReference type="PANTHER" id="PTHR30419">
    <property type="entry name" value="HTH-TYPE TRANSCRIPTIONAL REGULATOR YBHD"/>
    <property type="match status" value="1"/>
</dbReference>